<organism evidence="1 2">
    <name type="scientific">Alicyclobacillus acidoterrestris (strain ATCC 49025 / DSM 3922 / CIP 106132 / NCIMB 13137 / GD3B)</name>
    <dbReference type="NCBI Taxonomy" id="1356854"/>
    <lineage>
        <taxon>Bacteria</taxon>
        <taxon>Bacillati</taxon>
        <taxon>Bacillota</taxon>
        <taxon>Bacilli</taxon>
        <taxon>Bacillales</taxon>
        <taxon>Alicyclobacillaceae</taxon>
        <taxon>Alicyclobacillus</taxon>
    </lineage>
</organism>
<evidence type="ECO:0000313" key="1">
    <source>
        <dbReference type="EMBL" id="UNO47971.1"/>
    </source>
</evidence>
<gene>
    <name evidence="1" type="ORF">K1I37_14955</name>
</gene>
<accession>A0A9E6ZIR8</accession>
<keyword evidence="2" id="KW-1185">Reference proteome</keyword>
<protein>
    <submittedName>
        <fullName evidence="1">Uncharacterized protein</fullName>
    </submittedName>
</protein>
<sequence>MTNHNPIIEQCFNYLCGRGAVTRESYEDVYKVLQWAYGRGVSDGKLYKVVTWITEKTPNGNTTYTLKELDN</sequence>
<name>T0BUE9_ALIAG</name>
<dbReference type="Proteomes" id="UP000829401">
    <property type="component" value="Chromosome"/>
</dbReference>
<accession>T0BUE9</accession>
<dbReference type="STRING" id="1356854.N007_05540"/>
<dbReference type="RefSeq" id="WP_021296151.1">
    <property type="nucleotide sequence ID" value="NZ_AURB01000124.1"/>
</dbReference>
<proteinExistence type="predicted"/>
<dbReference type="KEGG" id="aaco:K1I37_14955"/>
<evidence type="ECO:0000313" key="2">
    <source>
        <dbReference type="Proteomes" id="UP000829401"/>
    </source>
</evidence>
<dbReference type="AlphaFoldDB" id="T0BUE9"/>
<dbReference type="EMBL" id="CP080467">
    <property type="protein sequence ID" value="UNO47971.1"/>
    <property type="molecule type" value="Genomic_DNA"/>
</dbReference>
<reference evidence="2" key="1">
    <citation type="journal article" date="2022" name="G3 (Bethesda)">
        <title>Unveiling the complete genome sequence of Alicyclobacillus acidoterrestris DSM 3922T, a taint-producing strain.</title>
        <authorList>
            <person name="Leonardo I.C."/>
            <person name="Barreto Crespo M.T."/>
            <person name="Gaspar F.B."/>
        </authorList>
    </citation>
    <scope>NUCLEOTIDE SEQUENCE [LARGE SCALE GENOMIC DNA]</scope>
    <source>
        <strain evidence="2">DSM 3922</strain>
    </source>
</reference>